<dbReference type="Proteomes" id="UP000177870">
    <property type="component" value="Chromosome"/>
</dbReference>
<dbReference type="Pfam" id="PF13448">
    <property type="entry name" value="DUF4114"/>
    <property type="match status" value="2"/>
</dbReference>
<proteinExistence type="predicted"/>
<dbReference type="GO" id="GO:0005509">
    <property type="term" value="F:calcium ion binding"/>
    <property type="evidence" value="ECO:0007669"/>
    <property type="project" value="InterPro"/>
</dbReference>
<dbReference type="InterPro" id="IPR025193">
    <property type="entry name" value="DUF4114"/>
</dbReference>
<dbReference type="OrthoDB" id="466316at2"/>
<dbReference type="KEGG" id="mpro:BJP34_18240"/>
<dbReference type="EMBL" id="CP017599">
    <property type="protein sequence ID" value="AOX01124.1"/>
    <property type="molecule type" value="Genomic_DNA"/>
</dbReference>
<dbReference type="STRING" id="1458985.BJP34_18240"/>
<sequence length="1695" mass="177652">MTRIEAENFSSITNFVTTSNPDASGGAVITLFDAVNNTAFPPGTASTSFNQPTGTYEVIIGTFDEIDGEGSIDVTIGSTVFPTITLNNPTSTASGIPEALSFVALQISPSTFIRNGDLIEVKGTADGEEFIRFDYIEFNLTNELPVAVDDTATTTEDTTVNINVLDNDTDTEGDSTLTVISDPSNGSAVVNDNGTPDDLTDDVITYTPNPNYNGPDSFTYQLNDGVNPADTATVNVTVTSVNDAPEAGDDSAISNEDIPVNINVLDNDIDIDGDSLSLTIVSNPSNGSAVVNNNGTQGDTTDDFITYTPNPNTNGNDSFTYQVDDGNGGIDTATVNLTINPVSDALEAGDDSATTDEDTEVSINVLENDSDIEGDSLTLAIVSNPSNGSAVVNNNGTPSNPTDDFITYTPNPNTNGNDSLIYQVDDGNGGIDTATVNLTINPVNDPPEAGDDTATTDEDTEVSINVLDNDIDIDGDSLNLVIVSNPSNGSAVVNNNGTPSNPNDDFISYTPNPNTNGNDSFTYQVNDGNGGIDTATVNLTINPVNDALEAGDDSATTDEDTAVSINVLENDSDIEGDSLTLAIVSNPSNGSAVVNNNGTPSNPTDDFISYTPNPNTNGNDSFSYQVDDGNGGIDTATVNLTINPVNDPPEAGDDSATTDEDTAVSINVLGNDIDIDGDSLSLAIVGNPSNGNAVVNNNGTQGDRTDDFITYTPNPNTNGNDSLIYQVDDGNGGIDTATVNLTINPLNEPPEAQNDSATTNEDTAVNINVLDNDSDIEGDSSLSVVSNPSNGTAVVNNNNTPGDLTDDFITYSPNLNYNGTDSFTYQLNDGVNPPATATVNLTINPVNDAPEAVDDSVITNEDTAVTFNVLANDSDAEGNPLTLTIVSNPSNGIAVVNDNGTPSNPTDDFITYTPNLNANGSDSLTYQVDDGNGGIGTATVNLTINPVNYPPIALDNTVTTDEDIPVNIDVINNDTDPDGDSILTVVKPPNHGTAVVNDNGTPDNLSDDFITYISDPDYNGPDSFSYRLDDGVNRPATAIVNLTVTPVNDSPFAVDDNTVTTTEDTAVNINVLENDSDPDQDSSLTIVSEPRDGTAVVNDNGTPDDVSDDFITYTPNPGYNGSDSFAYRLNDGVTFPATAVVNLEVTSVNDVPEAIDDTATTTEDTTVTIDVLDNDSDRDGDPLTLAIISNPSHGTAFVIDNNTPSDPTDDLITYTPNPDYNGSDQFTYLISDRNGGTNTATLNLNVTPVNDPPEAVDDTVITDQEVAVTIDVLENDTDPEGDLLSLVVVSAPSNGTAVVNNNGTLDNINDDFITYTPNPGFSGTDSFIYQVYDGKDGLDTATVDVTVNSIFTFFPSTLTQNANNTFVPSTLTQNANNTFTITGDSTGNAQLLFTFISGNATNVNEIGVFVTDDDQGTVNGIAPGQEGYVEAALSNAQTIFSVLLNPEDSGQTTRLINNFDVGDQLGFYLVQNSTREAVLAGQNASVFFGDASFNSDALDHIQAQTNTDGVLTLNFEDADDQDFDDLVVTVQDASALTPTVGIGSPQIQGQVELLDLTDVTGTVTPEFVVSSQAVFQNSFGFYQVDDASGKIGNLNPGDAGYAELAVSNQIDLASGVSGGVLLAPFLIANGTVEEFLTQNPTNQQGSGLNAYFSFLSANPDQFDHVRLLGDNQFSFEDTFGGGDLDYDDLVVEVIF</sequence>
<dbReference type="NCBIfam" id="NF012211">
    <property type="entry name" value="tand_rpt_95"/>
    <property type="match status" value="12"/>
</dbReference>
<evidence type="ECO:0000313" key="2">
    <source>
        <dbReference type="EMBL" id="AOX01124.1"/>
    </source>
</evidence>
<protein>
    <recommendedName>
        <fullName evidence="1">Cadherin domain-containing protein</fullName>
    </recommendedName>
</protein>
<name>A0A1D8TU45_9CYAN</name>
<dbReference type="Gene3D" id="2.60.40.3440">
    <property type="match status" value="12"/>
</dbReference>
<dbReference type="GO" id="GO:0016020">
    <property type="term" value="C:membrane"/>
    <property type="evidence" value="ECO:0007669"/>
    <property type="project" value="InterPro"/>
</dbReference>
<dbReference type="GO" id="GO:0007156">
    <property type="term" value="P:homophilic cell adhesion via plasma membrane adhesion molecules"/>
    <property type="evidence" value="ECO:0007669"/>
    <property type="project" value="InterPro"/>
</dbReference>
<evidence type="ECO:0000259" key="1">
    <source>
        <dbReference type="PROSITE" id="PS50268"/>
    </source>
</evidence>
<accession>A0A1D8TU45</accession>
<dbReference type="Pfam" id="PF17963">
    <property type="entry name" value="Big_9"/>
    <property type="match status" value="12"/>
</dbReference>
<feature type="domain" description="Cadherin" evidence="1">
    <location>
        <begin position="1151"/>
        <end position="1255"/>
    </location>
</feature>
<evidence type="ECO:0000313" key="3">
    <source>
        <dbReference type="Proteomes" id="UP000177870"/>
    </source>
</evidence>
<dbReference type="InterPro" id="IPR002126">
    <property type="entry name" value="Cadherin-like_dom"/>
</dbReference>
<reference evidence="3" key="1">
    <citation type="submission" date="2016-10" db="EMBL/GenBank/DDBJ databases">
        <title>Comparative genomics uncovers the prolific and rare metabolic potential of the cyanobacterial genus Moorea.</title>
        <authorList>
            <person name="Leao T."/>
            <person name="Castelao G."/>
            <person name="Korobeynikov A."/>
            <person name="Monroe E.A."/>
            <person name="Podell S."/>
            <person name="Glukhov E."/>
            <person name="Allen E."/>
            <person name="Gerwick W.H."/>
            <person name="Gerwick L."/>
        </authorList>
    </citation>
    <scope>NUCLEOTIDE SEQUENCE [LARGE SCALE GENOMIC DNA]</scope>
    <source>
        <strain evidence="3">PAL-8-15-08-1</strain>
    </source>
</reference>
<gene>
    <name evidence="2" type="ORF">BJP34_18240</name>
</gene>
<organism evidence="2 3">
    <name type="scientific">Moorena producens PAL-8-15-08-1</name>
    <dbReference type="NCBI Taxonomy" id="1458985"/>
    <lineage>
        <taxon>Bacteria</taxon>
        <taxon>Bacillati</taxon>
        <taxon>Cyanobacteriota</taxon>
        <taxon>Cyanophyceae</taxon>
        <taxon>Coleofasciculales</taxon>
        <taxon>Coleofasciculaceae</taxon>
        <taxon>Moorena</taxon>
    </lineage>
</organism>
<dbReference type="PROSITE" id="PS50268">
    <property type="entry name" value="CADHERIN_2"/>
    <property type="match status" value="1"/>
</dbReference>
<dbReference type="RefSeq" id="WP_070393574.1">
    <property type="nucleotide sequence ID" value="NZ_CP017599.1"/>
</dbReference>